<organism evidence="1 2">
    <name type="scientific">Lasius niger</name>
    <name type="common">Black garden ant</name>
    <dbReference type="NCBI Taxonomy" id="67767"/>
    <lineage>
        <taxon>Eukaryota</taxon>
        <taxon>Metazoa</taxon>
        <taxon>Ecdysozoa</taxon>
        <taxon>Arthropoda</taxon>
        <taxon>Hexapoda</taxon>
        <taxon>Insecta</taxon>
        <taxon>Pterygota</taxon>
        <taxon>Neoptera</taxon>
        <taxon>Endopterygota</taxon>
        <taxon>Hymenoptera</taxon>
        <taxon>Apocrita</taxon>
        <taxon>Aculeata</taxon>
        <taxon>Formicoidea</taxon>
        <taxon>Formicidae</taxon>
        <taxon>Formicinae</taxon>
        <taxon>Lasius</taxon>
        <taxon>Lasius</taxon>
    </lineage>
</organism>
<dbReference type="GO" id="GO:0016853">
    <property type="term" value="F:isomerase activity"/>
    <property type="evidence" value="ECO:0007669"/>
    <property type="project" value="UniProtKB-KW"/>
</dbReference>
<name>A0A0J7KMA2_LASNI</name>
<dbReference type="AlphaFoldDB" id="A0A0J7KMA2"/>
<keyword evidence="1" id="KW-0413">Isomerase</keyword>
<comment type="caution">
    <text evidence="1">The sequence shown here is derived from an EMBL/GenBank/DDBJ whole genome shotgun (WGS) entry which is preliminary data.</text>
</comment>
<dbReference type="EMBL" id="LBMM01005445">
    <property type="protein sequence ID" value="KMQ91513.1"/>
    <property type="molecule type" value="Genomic_DNA"/>
</dbReference>
<dbReference type="PaxDb" id="67767-A0A0J7KMA2"/>
<sequence length="375" mass="42203">MSNQYSTIRELKKARAGLLLKTKAASTAGLIDDAVQAVELDPDATVEHQQRAADHYFATTAKTWKSLGAELNVVKTIYSSSKFIYLNRYFCKGSEVFTPMKVFARSDKEFNRRFVTITSQFDTVLGSYRASVEKEACPFTAYYFAVHRCLQLASYANSSMLTVDTCLLVNSLFAPRGLGGLGIPHFLAWLTQECQDRLSMYTYTMCSIIDKVPDPYVSEVFNTLLLGTLDQEMEVVGASAIIQSPTEVRVKGVPSPEADVIRKIKRALLDRAYRNELVTQLFPFKSSDVRATRSMAYDLSLSCRSRFYEKNCIEVVNHTLPDYGTCLVRQFPDGNPGLVIKAKWPTHSCLSDMDHTRNLYDEMVPSDRSRTPRSA</sequence>
<gene>
    <name evidence="1" type="ORF">RF55_8612</name>
</gene>
<evidence type="ECO:0000313" key="2">
    <source>
        <dbReference type="Proteomes" id="UP000036403"/>
    </source>
</evidence>
<proteinExistence type="predicted"/>
<keyword evidence="2" id="KW-1185">Reference proteome</keyword>
<protein>
    <submittedName>
        <fullName evidence="1">Glucuronate isomerase</fullName>
    </submittedName>
</protein>
<reference evidence="1 2" key="1">
    <citation type="submission" date="2015-04" db="EMBL/GenBank/DDBJ databases">
        <title>Lasius niger genome sequencing.</title>
        <authorList>
            <person name="Konorov E.A."/>
            <person name="Nikitin M.A."/>
            <person name="Kirill M.V."/>
            <person name="Chang P."/>
        </authorList>
    </citation>
    <scope>NUCLEOTIDE SEQUENCE [LARGE SCALE GENOMIC DNA]</scope>
    <source>
        <tissue evidence="1">Whole</tissue>
    </source>
</reference>
<dbReference type="Proteomes" id="UP000036403">
    <property type="component" value="Unassembled WGS sequence"/>
</dbReference>
<accession>A0A0J7KMA2</accession>
<evidence type="ECO:0000313" key="1">
    <source>
        <dbReference type="EMBL" id="KMQ91513.1"/>
    </source>
</evidence>